<dbReference type="EMBL" id="JAPFFF010000015">
    <property type="protein sequence ID" value="KAK8866492.1"/>
    <property type="molecule type" value="Genomic_DNA"/>
</dbReference>
<dbReference type="Gene3D" id="3.90.1150.210">
    <property type="entry name" value="F-actin capping protein, beta subunit"/>
    <property type="match status" value="1"/>
</dbReference>
<keyword evidence="5" id="KW-1185">Reference proteome</keyword>
<dbReference type="InterPro" id="IPR002189">
    <property type="entry name" value="CapZ_alpha"/>
</dbReference>
<evidence type="ECO:0000256" key="2">
    <source>
        <dbReference type="ARBA" id="ARBA00023203"/>
    </source>
</evidence>
<evidence type="ECO:0000256" key="1">
    <source>
        <dbReference type="ARBA" id="ARBA00022467"/>
    </source>
</evidence>
<comment type="similarity">
    <text evidence="3">Belongs to the F-actin-capping protein alpha subunit family.</text>
</comment>
<proteinExistence type="inferred from homology"/>
<dbReference type="InterPro" id="IPR037282">
    <property type="entry name" value="CapZ_alpha/beta"/>
</dbReference>
<dbReference type="InterPro" id="IPR042276">
    <property type="entry name" value="CapZ_alpha/beta_2"/>
</dbReference>
<comment type="caution">
    <text evidence="4">The sequence shown here is derived from an EMBL/GenBank/DDBJ whole genome shotgun (WGS) entry which is preliminary data.</text>
</comment>
<name>A0ABR2INE5_9EUKA</name>
<sequence length="263" mass="29185">MSKKVKYASNFLSHAPPGEYEVCVNDLKQIAPESTVIQARNETKVQWHENNYFFVVVQDHTAIICADARQPDGSYLDPHSGYLFNFDFDSKKVTTTSNKGPSQSPICTELIPALDAYAASSYKDKSFAGCYTLPDGSISIVLRSSSTSLSNCRTGAVYARYVLQKNGTFTGTIKSIEHFFENGNALSEFGSDLNTKIKMGDAKSVSKAVLRAIDDFEQNWLDAANTAFEKVGSEALFKLRRKFPVTHTKIQWERELTPGSFIA</sequence>
<keyword evidence="1 3" id="KW-0117">Actin capping</keyword>
<comment type="function">
    <text evidence="3">F-actin-capping proteins bind in a Ca(2+)-independent manner to the fast growing ends of actin filaments (barbed end) thereby blocking the exchange of subunits at these ends. Unlike other capping proteins (such as gelsolin and severin), these proteins do not sever actin filaments.</text>
</comment>
<dbReference type="PANTHER" id="PTHR10653:SF0">
    <property type="entry name" value="F-ACTIN-CAPPING PROTEIN SUBUNIT ALPHA"/>
    <property type="match status" value="1"/>
</dbReference>
<organism evidence="4 5">
    <name type="scientific">Tritrichomonas musculus</name>
    <dbReference type="NCBI Taxonomy" id="1915356"/>
    <lineage>
        <taxon>Eukaryota</taxon>
        <taxon>Metamonada</taxon>
        <taxon>Parabasalia</taxon>
        <taxon>Tritrichomonadida</taxon>
        <taxon>Tritrichomonadidae</taxon>
        <taxon>Tritrichomonas</taxon>
    </lineage>
</organism>
<dbReference type="SUPFAM" id="SSF90096">
    <property type="entry name" value="Subunits of heterodimeric actin filament capping protein Capz"/>
    <property type="match status" value="1"/>
</dbReference>
<dbReference type="Gene3D" id="3.30.1140.60">
    <property type="entry name" value="F-actin capping protein, alpha subunit"/>
    <property type="match status" value="1"/>
</dbReference>
<gene>
    <name evidence="4" type="ORF">M9Y10_009456</name>
</gene>
<evidence type="ECO:0000256" key="3">
    <source>
        <dbReference type="RuleBase" id="RU365077"/>
    </source>
</evidence>
<comment type="subunit">
    <text evidence="3">Heterodimer of an alpha and a beta subunit.</text>
</comment>
<keyword evidence="2 3" id="KW-0009">Actin-binding</keyword>
<dbReference type="PANTHER" id="PTHR10653">
    <property type="entry name" value="F-ACTIN-CAPPING PROTEIN SUBUNIT ALPHA"/>
    <property type="match status" value="1"/>
</dbReference>
<evidence type="ECO:0000313" key="4">
    <source>
        <dbReference type="EMBL" id="KAK8866492.1"/>
    </source>
</evidence>
<dbReference type="Pfam" id="PF01267">
    <property type="entry name" value="F-actin_cap_A"/>
    <property type="match status" value="1"/>
</dbReference>
<evidence type="ECO:0000313" key="5">
    <source>
        <dbReference type="Proteomes" id="UP001470230"/>
    </source>
</evidence>
<dbReference type="Proteomes" id="UP001470230">
    <property type="component" value="Unassembled WGS sequence"/>
</dbReference>
<accession>A0ABR2INE5</accession>
<reference evidence="4 5" key="1">
    <citation type="submission" date="2024-04" db="EMBL/GenBank/DDBJ databases">
        <title>Tritrichomonas musculus Genome.</title>
        <authorList>
            <person name="Alves-Ferreira E."/>
            <person name="Grigg M."/>
            <person name="Lorenzi H."/>
            <person name="Galac M."/>
        </authorList>
    </citation>
    <scope>NUCLEOTIDE SEQUENCE [LARGE SCALE GENOMIC DNA]</scope>
    <source>
        <strain evidence="4 5">EAF2021</strain>
    </source>
</reference>
<protein>
    <recommendedName>
        <fullName evidence="3">F-actin-capping protein subunit alpha</fullName>
    </recommendedName>
</protein>
<dbReference type="InterPro" id="IPR042489">
    <property type="entry name" value="CapZ_alpha_1"/>
</dbReference>